<dbReference type="Gene3D" id="3.30.450.40">
    <property type="match status" value="1"/>
</dbReference>
<sequence>MSNSTQTLKRGLDILFVLAEAGTTLSVSEIAEKVNIPESTAYRLLQTLEKLGVVGRREKGRIGLGMKILYLANSLAKQIDLRLNEIAKPIMKKLTEETNETTVLTIRSGFEVICIESCSSTRLIRFVVENGKLLPLHQGASGKAILAFESEQIINEVMKNIEDENHRITLLEELNKIRMDGYCTTFSEVDKDIFGVGAPIFDNNGKVIASLTVAGPIDRWEEHSKTGVIKAVVDSADEITKLLIDLI</sequence>
<dbReference type="Proteomes" id="UP001595978">
    <property type="component" value="Unassembled WGS sequence"/>
</dbReference>
<dbReference type="PROSITE" id="PS51077">
    <property type="entry name" value="HTH_ICLR"/>
    <property type="match status" value="1"/>
</dbReference>
<evidence type="ECO:0000256" key="1">
    <source>
        <dbReference type="ARBA" id="ARBA00023015"/>
    </source>
</evidence>
<dbReference type="Pfam" id="PF01614">
    <property type="entry name" value="IclR_C"/>
    <property type="match status" value="1"/>
</dbReference>
<comment type="caution">
    <text evidence="6">The sequence shown here is derived from an EMBL/GenBank/DDBJ whole genome shotgun (WGS) entry which is preliminary data.</text>
</comment>
<dbReference type="PROSITE" id="PS51078">
    <property type="entry name" value="ICLR_ED"/>
    <property type="match status" value="1"/>
</dbReference>
<dbReference type="InterPro" id="IPR036390">
    <property type="entry name" value="WH_DNA-bd_sf"/>
</dbReference>
<gene>
    <name evidence="6" type="ORF">ACFPOH_10295</name>
</gene>
<proteinExistence type="predicted"/>
<dbReference type="SUPFAM" id="SSF55781">
    <property type="entry name" value="GAF domain-like"/>
    <property type="match status" value="1"/>
</dbReference>
<dbReference type="PANTHER" id="PTHR30136">
    <property type="entry name" value="HELIX-TURN-HELIX TRANSCRIPTIONAL REGULATOR, ICLR FAMILY"/>
    <property type="match status" value="1"/>
</dbReference>
<evidence type="ECO:0000259" key="4">
    <source>
        <dbReference type="PROSITE" id="PS51077"/>
    </source>
</evidence>
<evidence type="ECO:0000259" key="5">
    <source>
        <dbReference type="PROSITE" id="PS51078"/>
    </source>
</evidence>
<dbReference type="SUPFAM" id="SSF46785">
    <property type="entry name" value="Winged helix' DNA-binding domain"/>
    <property type="match status" value="1"/>
</dbReference>
<protein>
    <submittedName>
        <fullName evidence="6">IclR family transcriptional regulator</fullName>
    </submittedName>
</protein>
<dbReference type="InterPro" id="IPR050707">
    <property type="entry name" value="HTH_MetabolicPath_Reg"/>
</dbReference>
<feature type="domain" description="IclR-ED" evidence="5">
    <location>
        <begin position="67"/>
        <end position="245"/>
    </location>
</feature>
<keyword evidence="3" id="KW-0804">Transcription</keyword>
<dbReference type="InterPro" id="IPR036388">
    <property type="entry name" value="WH-like_DNA-bd_sf"/>
</dbReference>
<dbReference type="Pfam" id="PF09339">
    <property type="entry name" value="HTH_IclR"/>
    <property type="match status" value="1"/>
</dbReference>
<keyword evidence="2" id="KW-0238">DNA-binding</keyword>
<evidence type="ECO:0000313" key="6">
    <source>
        <dbReference type="EMBL" id="MFC5542155.1"/>
    </source>
</evidence>
<dbReference type="InterPro" id="IPR011991">
    <property type="entry name" value="ArsR-like_HTH"/>
</dbReference>
<dbReference type="InterPro" id="IPR029016">
    <property type="entry name" value="GAF-like_dom_sf"/>
</dbReference>
<accession>A0ABW0RFD8</accession>
<dbReference type="SMART" id="SM00346">
    <property type="entry name" value="HTH_ICLR"/>
    <property type="match status" value="1"/>
</dbReference>
<dbReference type="InterPro" id="IPR014757">
    <property type="entry name" value="Tscrpt_reg_IclR_C"/>
</dbReference>
<evidence type="ECO:0000313" key="7">
    <source>
        <dbReference type="Proteomes" id="UP001595978"/>
    </source>
</evidence>
<keyword evidence="7" id="KW-1185">Reference proteome</keyword>
<keyword evidence="1" id="KW-0805">Transcription regulation</keyword>
<name>A0ABW0RFD8_9BACL</name>
<dbReference type="EMBL" id="JBHSNQ010000082">
    <property type="protein sequence ID" value="MFC5542155.1"/>
    <property type="molecule type" value="Genomic_DNA"/>
</dbReference>
<reference evidence="7" key="1">
    <citation type="journal article" date="2019" name="Int. J. Syst. Evol. Microbiol.">
        <title>The Global Catalogue of Microorganisms (GCM) 10K type strain sequencing project: providing services to taxonomists for standard genome sequencing and annotation.</title>
        <authorList>
            <consortium name="The Broad Institute Genomics Platform"/>
            <consortium name="The Broad Institute Genome Sequencing Center for Infectious Disease"/>
            <person name="Wu L."/>
            <person name="Ma J."/>
        </authorList>
    </citation>
    <scope>NUCLEOTIDE SEQUENCE [LARGE SCALE GENOMIC DNA]</scope>
    <source>
        <strain evidence="7">CCUG 56331</strain>
    </source>
</reference>
<evidence type="ECO:0000256" key="3">
    <source>
        <dbReference type="ARBA" id="ARBA00023163"/>
    </source>
</evidence>
<dbReference type="RefSeq" id="WP_390309550.1">
    <property type="nucleotide sequence ID" value="NZ_JBHSNQ010000082.1"/>
</dbReference>
<dbReference type="InterPro" id="IPR005471">
    <property type="entry name" value="Tscrpt_reg_IclR_N"/>
</dbReference>
<evidence type="ECO:0000256" key="2">
    <source>
        <dbReference type="ARBA" id="ARBA00023125"/>
    </source>
</evidence>
<organism evidence="6 7">
    <name type="scientific">Ureibacillus suwonensis</name>
    <dbReference type="NCBI Taxonomy" id="313007"/>
    <lineage>
        <taxon>Bacteria</taxon>
        <taxon>Bacillati</taxon>
        <taxon>Bacillota</taxon>
        <taxon>Bacilli</taxon>
        <taxon>Bacillales</taxon>
        <taxon>Caryophanaceae</taxon>
        <taxon>Ureibacillus</taxon>
    </lineage>
</organism>
<feature type="domain" description="HTH iclR-type" evidence="4">
    <location>
        <begin position="5"/>
        <end position="66"/>
    </location>
</feature>
<dbReference type="PANTHER" id="PTHR30136:SF35">
    <property type="entry name" value="HTH-TYPE TRANSCRIPTIONAL REGULATOR RV1719"/>
    <property type="match status" value="1"/>
</dbReference>
<dbReference type="CDD" id="cd00090">
    <property type="entry name" value="HTH_ARSR"/>
    <property type="match status" value="1"/>
</dbReference>
<dbReference type="Gene3D" id="1.10.10.10">
    <property type="entry name" value="Winged helix-like DNA-binding domain superfamily/Winged helix DNA-binding domain"/>
    <property type="match status" value="1"/>
</dbReference>